<keyword evidence="3" id="KW-1185">Reference proteome</keyword>
<evidence type="ECO:0000313" key="2">
    <source>
        <dbReference type="EMBL" id="GJD41241.1"/>
    </source>
</evidence>
<dbReference type="Proteomes" id="UP001055307">
    <property type="component" value="Unassembled WGS sequence"/>
</dbReference>
<protein>
    <submittedName>
        <fullName evidence="1">Uncharacterized protein</fullName>
    </submittedName>
</protein>
<dbReference type="EMBL" id="BPQF01000019">
    <property type="protein sequence ID" value="GJD41241.1"/>
    <property type="molecule type" value="Genomic_DNA"/>
</dbReference>
<accession>A0A679K777</accession>
<dbReference type="AlphaFoldDB" id="A0A679K777"/>
<reference evidence="1" key="2">
    <citation type="submission" date="2019-12" db="EMBL/GenBank/DDBJ databases">
        <authorList>
            <person name="Cremers G."/>
        </authorList>
    </citation>
    <scope>NUCLEOTIDE SEQUENCE</scope>
    <source>
        <strain evidence="1">Mbul2</strain>
    </source>
</reference>
<reference evidence="2" key="3">
    <citation type="submission" date="2021-08" db="EMBL/GenBank/DDBJ databases">
        <authorList>
            <person name="Tani A."/>
            <person name="Ola A."/>
            <person name="Ogura Y."/>
            <person name="Katsura K."/>
            <person name="Hayashi T."/>
        </authorList>
    </citation>
    <scope>NUCLEOTIDE SEQUENCE</scope>
    <source>
        <strain evidence="2">DSM 21893</strain>
    </source>
</reference>
<organism evidence="1">
    <name type="scientific">Methylobacterium bullatum</name>
    <dbReference type="NCBI Taxonomy" id="570505"/>
    <lineage>
        <taxon>Bacteria</taxon>
        <taxon>Pseudomonadati</taxon>
        <taxon>Pseudomonadota</taxon>
        <taxon>Alphaproteobacteria</taxon>
        <taxon>Hyphomicrobiales</taxon>
        <taxon>Methylobacteriaceae</taxon>
        <taxon>Methylobacterium</taxon>
    </lineage>
</organism>
<evidence type="ECO:0000313" key="1">
    <source>
        <dbReference type="EMBL" id="CAA2144277.1"/>
    </source>
</evidence>
<name>A0A679K777_9HYPH</name>
<dbReference type="RefSeq" id="WP_056141980.1">
    <property type="nucleotide sequence ID" value="NZ_BPQF01000019.1"/>
</dbReference>
<evidence type="ECO:0000313" key="3">
    <source>
        <dbReference type="Proteomes" id="UP001055307"/>
    </source>
</evidence>
<sequence>MFIDCRITYDLRSDDRSLDRWTVFDTKTGRPAWVKGLRQVGLAFAVADQLVDALNAMERAAPGSSVTWSDRLSGPLLAPV</sequence>
<proteinExistence type="predicted"/>
<reference evidence="2" key="1">
    <citation type="journal article" date="2016" name="Front. Microbiol.">
        <title>Genome Sequence of the Piezophilic, Mesophilic Sulfate-Reducing Bacterium Desulfovibrio indicus J2T.</title>
        <authorList>
            <person name="Cao J."/>
            <person name="Maignien L."/>
            <person name="Shao Z."/>
            <person name="Alain K."/>
            <person name="Jebbar M."/>
        </authorList>
    </citation>
    <scope>NUCLEOTIDE SEQUENCE</scope>
    <source>
        <strain evidence="2">DSM 21893</strain>
    </source>
</reference>
<dbReference type="EMBL" id="LR743511">
    <property type="protein sequence ID" value="CAA2144277.1"/>
    <property type="molecule type" value="Genomic_DNA"/>
</dbReference>
<gene>
    <name evidence="1" type="ORF">MBLL_03397</name>
    <name evidence="2" type="ORF">OICFNHDK_3723</name>
</gene>